<dbReference type="EMBL" id="MHKD01000027">
    <property type="protein sequence ID" value="OGY82645.1"/>
    <property type="molecule type" value="Genomic_DNA"/>
</dbReference>
<organism evidence="1 2">
    <name type="scientific">Candidatus Kerfeldbacteria bacterium RIFCSPHIGHO2_12_FULL_48_17</name>
    <dbReference type="NCBI Taxonomy" id="1798542"/>
    <lineage>
        <taxon>Bacteria</taxon>
        <taxon>Candidatus Kerfeldiibacteriota</taxon>
    </lineage>
</organism>
<evidence type="ECO:0000313" key="2">
    <source>
        <dbReference type="Proteomes" id="UP000176952"/>
    </source>
</evidence>
<sequence length="75" mass="7742">MCDKEHKHGGEGENCACGHGKDNKESCACGGHGDSHGEANEKKECCGKCDDKAGDGKCCGGEGYCACSGEEQDKK</sequence>
<protein>
    <submittedName>
        <fullName evidence="1">Uncharacterized protein</fullName>
    </submittedName>
</protein>
<dbReference type="STRING" id="1798542.A3F54_00240"/>
<gene>
    <name evidence="1" type="ORF">A3F54_00240</name>
</gene>
<proteinExistence type="predicted"/>
<dbReference type="AlphaFoldDB" id="A0A1G2B0Z9"/>
<accession>A0A1G2B0Z9</accession>
<comment type="caution">
    <text evidence="1">The sequence shown here is derived from an EMBL/GenBank/DDBJ whole genome shotgun (WGS) entry which is preliminary data.</text>
</comment>
<name>A0A1G2B0Z9_9BACT</name>
<evidence type="ECO:0000313" key="1">
    <source>
        <dbReference type="EMBL" id="OGY82645.1"/>
    </source>
</evidence>
<reference evidence="1 2" key="1">
    <citation type="journal article" date="2016" name="Nat. Commun.">
        <title>Thousands of microbial genomes shed light on interconnected biogeochemical processes in an aquifer system.</title>
        <authorList>
            <person name="Anantharaman K."/>
            <person name="Brown C.T."/>
            <person name="Hug L.A."/>
            <person name="Sharon I."/>
            <person name="Castelle C.J."/>
            <person name="Probst A.J."/>
            <person name="Thomas B.C."/>
            <person name="Singh A."/>
            <person name="Wilkins M.J."/>
            <person name="Karaoz U."/>
            <person name="Brodie E.L."/>
            <person name="Williams K.H."/>
            <person name="Hubbard S.S."/>
            <person name="Banfield J.F."/>
        </authorList>
    </citation>
    <scope>NUCLEOTIDE SEQUENCE [LARGE SCALE GENOMIC DNA]</scope>
</reference>
<dbReference type="Proteomes" id="UP000176952">
    <property type="component" value="Unassembled WGS sequence"/>
</dbReference>